<reference evidence="3 5" key="3">
    <citation type="submission" date="2018-04" db="EMBL/GenBank/DDBJ databases">
        <title>Genomic Encyclopedia of Type Strains, Phase IV (KMG-IV): sequencing the most valuable type-strain genomes for metagenomic binning, comparative biology and taxonomic classification.</title>
        <authorList>
            <person name="Goeker M."/>
        </authorList>
    </citation>
    <scope>NUCLEOTIDE SEQUENCE [LARGE SCALE GENOMIC DNA]</scope>
    <source>
        <strain evidence="3 5">DSM 26588</strain>
    </source>
</reference>
<proteinExistence type="predicted"/>
<protein>
    <submittedName>
        <fullName evidence="3">Transaldolase</fullName>
    </submittedName>
</protein>
<evidence type="ECO:0000313" key="4">
    <source>
        <dbReference type="Proteomes" id="UP000064844"/>
    </source>
</evidence>
<sequence length="446" mass="50053">MTVNYRSQGEGTLGLHFPLTALGAGAAKGEEAYIERVKDLCLEPQLFSLLEGKVKYLAATPRFKDVIQTFAVPAGETPAGFRIESTLQEDGLLLIDLVRDISYDKNGVKRPTGILYSADSANPYEVAPIAPLLANLTCNPGIVYDLFINNPKANVGNAFHTRDEVMTELGRILGPGCDISVELNNPFEEDFDKILEECETFKSILSEYRLVVKVPHTGPVNPNNVHELLEGDKKLSTRYDQASTADALRGHNLALRLREHGYRINYTLMFEPYQTAMALQAKPYFINSFVRHRAKQSSAIKVLLDCYDRTADRKYLEALRAELLANDYLSSGEADRDLLDVLKLGRDVLRYRNFENPEGADGLDGVRHNLRLLRQTNLPDTRLIICSMEGEYNYPDIDNLMADPAYADMVDRVVITAEPQYLARFTATNQVVSYQRRFMNAANGQK</sequence>
<dbReference type="Pfam" id="PF00923">
    <property type="entry name" value="TAL_FSA"/>
    <property type="match status" value="1"/>
</dbReference>
<dbReference type="GO" id="GO:0005975">
    <property type="term" value="P:carbohydrate metabolic process"/>
    <property type="evidence" value="ECO:0007669"/>
    <property type="project" value="InterPro"/>
</dbReference>
<dbReference type="EMBL" id="CP011307">
    <property type="protein sequence ID" value="ALP95712.1"/>
    <property type="molecule type" value="Genomic_DNA"/>
</dbReference>
<dbReference type="OrthoDB" id="3837796at2"/>
<evidence type="ECO:0000313" key="2">
    <source>
        <dbReference type="EMBL" id="ALP95712.1"/>
    </source>
</evidence>
<dbReference type="Proteomes" id="UP000245778">
    <property type="component" value="Unassembled WGS sequence"/>
</dbReference>
<dbReference type="EMBL" id="QEKK01000013">
    <property type="protein sequence ID" value="PVY46765.1"/>
    <property type="molecule type" value="Genomic_DNA"/>
</dbReference>
<dbReference type="GeneID" id="93230677"/>
<dbReference type="KEGG" id="ibu:IB211_03324c"/>
<dbReference type="STRING" id="1297617.IB211_03324c"/>
<organism evidence="2 4">
    <name type="scientific">Intestinimonas butyriciproducens</name>
    <dbReference type="NCBI Taxonomy" id="1297617"/>
    <lineage>
        <taxon>Bacteria</taxon>
        <taxon>Bacillati</taxon>
        <taxon>Bacillota</taxon>
        <taxon>Clostridia</taxon>
        <taxon>Eubacteriales</taxon>
        <taxon>Intestinimonas</taxon>
    </lineage>
</organism>
<reference evidence="2 4" key="1">
    <citation type="journal article" date="2015" name="Nat. Commun.">
        <title>Production of butyrate from lysine and the Amadori product fructoselysine by a human gut commensal.</title>
        <authorList>
            <person name="Bui T.P."/>
            <person name="Ritari J."/>
            <person name="Boeren S."/>
            <person name="de Waard P."/>
            <person name="Plugge C.M."/>
            <person name="de Vos W.M."/>
        </authorList>
    </citation>
    <scope>NUCLEOTIDE SEQUENCE [LARGE SCALE GENOMIC DNA]</scope>
    <source>
        <strain evidence="2 4">AF211</strain>
    </source>
</reference>
<dbReference type="Proteomes" id="UP000064844">
    <property type="component" value="Chromosome"/>
</dbReference>
<evidence type="ECO:0000256" key="1">
    <source>
        <dbReference type="ARBA" id="ARBA00023270"/>
    </source>
</evidence>
<dbReference type="RefSeq" id="WP_052082754.1">
    <property type="nucleotide sequence ID" value="NZ_CP011307.1"/>
</dbReference>
<evidence type="ECO:0000313" key="3">
    <source>
        <dbReference type="EMBL" id="PVY46765.1"/>
    </source>
</evidence>
<keyword evidence="4" id="KW-1185">Reference proteome</keyword>
<evidence type="ECO:0000313" key="5">
    <source>
        <dbReference type="Proteomes" id="UP000245778"/>
    </source>
</evidence>
<dbReference type="eggNOG" id="COG0176">
    <property type="taxonomic scope" value="Bacteria"/>
</dbReference>
<accession>A0A0S2W9N0</accession>
<dbReference type="AlphaFoldDB" id="A0A0S2W9N0"/>
<reference evidence="4" key="2">
    <citation type="submission" date="2015-04" db="EMBL/GenBank/DDBJ databases">
        <title>A butyrogenic pathway from the amino acid lysine in a human gut commensal.</title>
        <authorList>
            <person name="de Vos W.M."/>
            <person name="Bui N.T.P."/>
            <person name="Plugge C.M."/>
            <person name="Ritari J."/>
        </authorList>
    </citation>
    <scope>NUCLEOTIDE SEQUENCE [LARGE SCALE GENOMIC DNA]</scope>
    <source>
        <strain evidence="4">AF211</strain>
    </source>
</reference>
<name>A0A0S2W9N0_9FIRM</name>
<dbReference type="Gene3D" id="3.20.20.70">
    <property type="entry name" value="Aldolase class I"/>
    <property type="match status" value="1"/>
</dbReference>
<dbReference type="InterPro" id="IPR001585">
    <property type="entry name" value="TAL/FSA"/>
</dbReference>
<keyword evidence="1" id="KW-0704">Schiff base</keyword>
<dbReference type="SUPFAM" id="SSF51569">
    <property type="entry name" value="Aldolase"/>
    <property type="match status" value="1"/>
</dbReference>
<dbReference type="PATRIC" id="fig|1297617.4.peg.3414"/>
<dbReference type="InterPro" id="IPR013785">
    <property type="entry name" value="Aldolase_TIM"/>
</dbReference>
<gene>
    <name evidence="3" type="ORF">C7373_11315</name>
    <name evidence="2" type="ORF">IB211_03324c</name>
</gene>